<dbReference type="Gene3D" id="1.10.1740.10">
    <property type="match status" value="1"/>
</dbReference>
<keyword evidence="2" id="KW-0805">Transcription regulation</keyword>
<dbReference type="NCBIfam" id="TIGR02937">
    <property type="entry name" value="sigma70-ECF"/>
    <property type="match status" value="1"/>
</dbReference>
<evidence type="ECO:0000313" key="8">
    <source>
        <dbReference type="EMBL" id="WBL34922.1"/>
    </source>
</evidence>
<proteinExistence type="inferred from homology"/>
<evidence type="ECO:0000256" key="4">
    <source>
        <dbReference type="ARBA" id="ARBA00023125"/>
    </source>
</evidence>
<dbReference type="CDD" id="cd06171">
    <property type="entry name" value="Sigma70_r4"/>
    <property type="match status" value="1"/>
</dbReference>
<gene>
    <name evidence="8" type="ORF">O0235_08960</name>
</gene>
<dbReference type="InterPro" id="IPR014284">
    <property type="entry name" value="RNA_pol_sigma-70_dom"/>
</dbReference>
<name>A0ABY7M3K7_9CHLR</name>
<dbReference type="Gene3D" id="1.10.10.10">
    <property type="entry name" value="Winged helix-like DNA-binding domain superfamily/Winged helix DNA-binding domain"/>
    <property type="match status" value="1"/>
</dbReference>
<evidence type="ECO:0000256" key="3">
    <source>
        <dbReference type="ARBA" id="ARBA00023082"/>
    </source>
</evidence>
<protein>
    <submittedName>
        <fullName evidence="8">Sigma-70 family RNA polymerase sigma factor</fullName>
    </submittedName>
</protein>
<evidence type="ECO:0000259" key="7">
    <source>
        <dbReference type="Pfam" id="PF08281"/>
    </source>
</evidence>
<keyword evidence="5" id="KW-0804">Transcription</keyword>
<dbReference type="SUPFAM" id="SSF88659">
    <property type="entry name" value="Sigma3 and sigma4 domains of RNA polymerase sigma factors"/>
    <property type="match status" value="1"/>
</dbReference>
<dbReference type="InterPro" id="IPR013324">
    <property type="entry name" value="RNA_pol_sigma_r3/r4-like"/>
</dbReference>
<dbReference type="RefSeq" id="WP_270055450.1">
    <property type="nucleotide sequence ID" value="NZ_CP115149.1"/>
</dbReference>
<dbReference type="Pfam" id="PF08281">
    <property type="entry name" value="Sigma70_r4_2"/>
    <property type="match status" value="1"/>
</dbReference>
<feature type="domain" description="RNA polymerase sigma factor 70 region 4 type 2" evidence="7">
    <location>
        <begin position="148"/>
        <end position="200"/>
    </location>
</feature>
<evidence type="ECO:0000256" key="5">
    <source>
        <dbReference type="ARBA" id="ARBA00023163"/>
    </source>
</evidence>
<keyword evidence="3" id="KW-0731">Sigma factor</keyword>
<organism evidence="8 9">
    <name type="scientific">Tepidiforma flava</name>
    <dbReference type="NCBI Taxonomy" id="3004094"/>
    <lineage>
        <taxon>Bacteria</taxon>
        <taxon>Bacillati</taxon>
        <taxon>Chloroflexota</taxon>
        <taxon>Tepidiformia</taxon>
        <taxon>Tepidiformales</taxon>
        <taxon>Tepidiformaceae</taxon>
        <taxon>Tepidiforma</taxon>
    </lineage>
</organism>
<dbReference type="InterPro" id="IPR013325">
    <property type="entry name" value="RNA_pol_sigma_r2"/>
</dbReference>
<dbReference type="Pfam" id="PF04542">
    <property type="entry name" value="Sigma70_r2"/>
    <property type="match status" value="1"/>
</dbReference>
<sequence length="212" mass="23187">MTAVVLRWGGLAAALASAPRRAPGEEAAAGAAGTARTEAGLIERLRRREPGAWRVLFEQEMPAIYRYAYSRVPSAEDAEDLASLVFEQAWKSAEHLQDRGLPPRAWLFGIARHVVTEHRRRLFRAPPAVALEAFDTPHAGLEGHAEQMALAKAVAQLPRADAEVVTLRFLHGLSLAETAEAMRVTVDAVKARQGRALKKLRELLGEEFAQGL</sequence>
<evidence type="ECO:0000259" key="6">
    <source>
        <dbReference type="Pfam" id="PF04542"/>
    </source>
</evidence>
<dbReference type="InterPro" id="IPR039425">
    <property type="entry name" value="RNA_pol_sigma-70-like"/>
</dbReference>
<feature type="domain" description="RNA polymerase sigma-70 region 2" evidence="6">
    <location>
        <begin position="56"/>
        <end position="121"/>
    </location>
</feature>
<dbReference type="PANTHER" id="PTHR43133">
    <property type="entry name" value="RNA POLYMERASE ECF-TYPE SIGMA FACTO"/>
    <property type="match status" value="1"/>
</dbReference>
<dbReference type="InterPro" id="IPR036388">
    <property type="entry name" value="WH-like_DNA-bd_sf"/>
</dbReference>
<comment type="similarity">
    <text evidence="1">Belongs to the sigma-70 factor family. ECF subfamily.</text>
</comment>
<evidence type="ECO:0000256" key="1">
    <source>
        <dbReference type="ARBA" id="ARBA00010641"/>
    </source>
</evidence>
<reference evidence="8 9" key="1">
    <citation type="journal article" date="2023" name="ISME J.">
        <title>Thermophilic Dehalococcoidia with unusual traits shed light on an unexpected past.</title>
        <authorList>
            <person name="Palmer M."/>
            <person name="Covington J.K."/>
            <person name="Zhou E.M."/>
            <person name="Thomas S.C."/>
            <person name="Habib N."/>
            <person name="Seymour C.O."/>
            <person name="Lai D."/>
            <person name="Johnston J."/>
            <person name="Hashimi A."/>
            <person name="Jiao J.Y."/>
            <person name="Muok A.R."/>
            <person name="Liu L."/>
            <person name="Xian W.D."/>
            <person name="Zhi X.Y."/>
            <person name="Li M.M."/>
            <person name="Silva L.P."/>
            <person name="Bowen B.P."/>
            <person name="Louie K."/>
            <person name="Briegel A."/>
            <person name="Pett-Ridge J."/>
            <person name="Weber P.K."/>
            <person name="Tocheva E.I."/>
            <person name="Woyke T."/>
            <person name="Northen T.R."/>
            <person name="Mayali X."/>
            <person name="Li W.J."/>
            <person name="Hedlund B.P."/>
        </authorList>
    </citation>
    <scope>NUCLEOTIDE SEQUENCE [LARGE SCALE GENOMIC DNA]</scope>
    <source>
        <strain evidence="8 9">YIM 72310</strain>
    </source>
</reference>
<dbReference type="InterPro" id="IPR013249">
    <property type="entry name" value="RNA_pol_sigma70_r4_t2"/>
</dbReference>
<keyword evidence="4" id="KW-0238">DNA-binding</keyword>
<accession>A0ABY7M3K7</accession>
<dbReference type="Proteomes" id="UP001212803">
    <property type="component" value="Chromosome"/>
</dbReference>
<keyword evidence="9" id="KW-1185">Reference proteome</keyword>
<evidence type="ECO:0000313" key="9">
    <source>
        <dbReference type="Proteomes" id="UP001212803"/>
    </source>
</evidence>
<evidence type="ECO:0000256" key="2">
    <source>
        <dbReference type="ARBA" id="ARBA00023015"/>
    </source>
</evidence>
<dbReference type="PANTHER" id="PTHR43133:SF8">
    <property type="entry name" value="RNA POLYMERASE SIGMA FACTOR HI_1459-RELATED"/>
    <property type="match status" value="1"/>
</dbReference>
<dbReference type="SUPFAM" id="SSF88946">
    <property type="entry name" value="Sigma2 domain of RNA polymerase sigma factors"/>
    <property type="match status" value="1"/>
</dbReference>
<dbReference type="InterPro" id="IPR007627">
    <property type="entry name" value="RNA_pol_sigma70_r2"/>
</dbReference>
<dbReference type="EMBL" id="CP115149">
    <property type="protein sequence ID" value="WBL34922.1"/>
    <property type="molecule type" value="Genomic_DNA"/>
</dbReference>